<protein>
    <submittedName>
        <fullName evidence="2">Uncharacterized protein</fullName>
    </submittedName>
</protein>
<sequence length="94" mass="10578">MEPVGPKGQNDPFSRIPMSFVPIKFIDVREDLDMEPVALDGQNAPFSMSNEPWSSWSPRPKRTRFQGQMNLIILDMESVGPDGQNGPFSRSNEP</sequence>
<keyword evidence="3" id="KW-1185">Reference proteome</keyword>
<dbReference type="AlphaFoldDB" id="A0A9J5YJQ3"/>
<gene>
    <name evidence="2" type="ORF">H5410_031964</name>
</gene>
<reference evidence="2 3" key="1">
    <citation type="submission" date="2020-09" db="EMBL/GenBank/DDBJ databases">
        <title>De no assembly of potato wild relative species, Solanum commersonii.</title>
        <authorList>
            <person name="Cho K."/>
        </authorList>
    </citation>
    <scope>NUCLEOTIDE SEQUENCE [LARGE SCALE GENOMIC DNA]</scope>
    <source>
        <strain evidence="2">LZ3.2</strain>
        <tissue evidence="2">Leaf</tissue>
    </source>
</reference>
<accession>A0A9J5YJQ3</accession>
<evidence type="ECO:0000313" key="2">
    <source>
        <dbReference type="EMBL" id="KAG5600594.1"/>
    </source>
</evidence>
<feature type="region of interest" description="Disordered" evidence="1">
    <location>
        <begin position="40"/>
        <end position="61"/>
    </location>
</feature>
<dbReference type="Proteomes" id="UP000824120">
    <property type="component" value="Chromosome 6"/>
</dbReference>
<comment type="caution">
    <text evidence="2">The sequence shown here is derived from an EMBL/GenBank/DDBJ whole genome shotgun (WGS) entry which is preliminary data.</text>
</comment>
<evidence type="ECO:0000313" key="3">
    <source>
        <dbReference type="Proteomes" id="UP000824120"/>
    </source>
</evidence>
<evidence type="ECO:0000256" key="1">
    <source>
        <dbReference type="SAM" id="MobiDB-lite"/>
    </source>
</evidence>
<name>A0A9J5YJQ3_SOLCO</name>
<feature type="compositionally biased region" description="Polar residues" evidence="1">
    <location>
        <begin position="44"/>
        <end position="57"/>
    </location>
</feature>
<dbReference type="EMBL" id="JACXVP010000006">
    <property type="protein sequence ID" value="KAG5600594.1"/>
    <property type="molecule type" value="Genomic_DNA"/>
</dbReference>
<organism evidence="2 3">
    <name type="scientific">Solanum commersonii</name>
    <name type="common">Commerson's wild potato</name>
    <name type="synonym">Commerson's nightshade</name>
    <dbReference type="NCBI Taxonomy" id="4109"/>
    <lineage>
        <taxon>Eukaryota</taxon>
        <taxon>Viridiplantae</taxon>
        <taxon>Streptophyta</taxon>
        <taxon>Embryophyta</taxon>
        <taxon>Tracheophyta</taxon>
        <taxon>Spermatophyta</taxon>
        <taxon>Magnoliopsida</taxon>
        <taxon>eudicotyledons</taxon>
        <taxon>Gunneridae</taxon>
        <taxon>Pentapetalae</taxon>
        <taxon>asterids</taxon>
        <taxon>lamiids</taxon>
        <taxon>Solanales</taxon>
        <taxon>Solanaceae</taxon>
        <taxon>Solanoideae</taxon>
        <taxon>Solaneae</taxon>
        <taxon>Solanum</taxon>
    </lineage>
</organism>
<proteinExistence type="predicted"/>